<name>A0ABR6JRB1_9XANT</name>
<gene>
    <name evidence="3" type="ORF">FHR60_004087</name>
</gene>
<dbReference type="Pfam" id="PF12697">
    <property type="entry name" value="Abhydrolase_6"/>
    <property type="match status" value="1"/>
</dbReference>
<feature type="chain" id="PRO_5046696726" evidence="1">
    <location>
        <begin position="25"/>
        <end position="267"/>
    </location>
</feature>
<dbReference type="InterPro" id="IPR052897">
    <property type="entry name" value="Sec-Metab_Biosynth_Hydrolase"/>
</dbReference>
<evidence type="ECO:0000313" key="4">
    <source>
        <dbReference type="Proteomes" id="UP000554726"/>
    </source>
</evidence>
<sequence length="267" mass="27829">MKRTTCIPIAALLLCALCSATVQALPAPRPTIVLVHGAWETAAIWRPVAGQLRAHGYRVIAVNLPGRPGASQAAEAISLAAYRDTVLAAIKDETAPVVLVGHSFGGVTVTNVAEAAPARIKTLVYLAAFVPQDGRTLMALAQADTGSQLPPHLALDKSRGVMSVATSARAEVFANDATAAQRAGVPAMLVDEPVQPMMTPVQLTSARSGSVDRVYIRTLQDKALSPGFQSQMIAAAPMRMTIDLDTGHSPFLTAPAALVAAIEQVAQ</sequence>
<dbReference type="InterPro" id="IPR029058">
    <property type="entry name" value="AB_hydrolase_fold"/>
</dbReference>
<comment type="caution">
    <text evidence="3">The sequence shown here is derived from an EMBL/GenBank/DDBJ whole genome shotgun (WGS) entry which is preliminary data.</text>
</comment>
<dbReference type="PRINTS" id="PR00111">
    <property type="entry name" value="ABHYDROLASE"/>
</dbReference>
<dbReference type="PANTHER" id="PTHR37017:SF11">
    <property type="entry name" value="ESTERASE_LIPASE_THIOESTERASE DOMAIN-CONTAINING PROTEIN"/>
    <property type="match status" value="1"/>
</dbReference>
<reference evidence="3 4" key="1">
    <citation type="submission" date="2020-08" db="EMBL/GenBank/DDBJ databases">
        <title>Studying the diversity of plant-associated saprophytic bacteria and their role in host health and plant-pathogen interactions.</title>
        <authorList>
            <person name="Potnis N."/>
        </authorList>
    </citation>
    <scope>NUCLEOTIDE SEQUENCE [LARGE SCALE GENOMIC DNA]</scope>
    <source>
        <strain evidence="3 4">F16</strain>
    </source>
</reference>
<dbReference type="Gene3D" id="3.40.50.1820">
    <property type="entry name" value="alpha/beta hydrolase"/>
    <property type="match status" value="1"/>
</dbReference>
<protein>
    <submittedName>
        <fullName evidence="3">Pimeloyl-ACP methyl ester carboxylesterase</fullName>
    </submittedName>
</protein>
<dbReference type="PANTHER" id="PTHR37017">
    <property type="entry name" value="AB HYDROLASE-1 DOMAIN-CONTAINING PROTEIN-RELATED"/>
    <property type="match status" value="1"/>
</dbReference>
<evidence type="ECO:0000259" key="2">
    <source>
        <dbReference type="Pfam" id="PF12697"/>
    </source>
</evidence>
<keyword evidence="1" id="KW-0732">Signal</keyword>
<dbReference type="EMBL" id="JACHNS010000012">
    <property type="protein sequence ID" value="MBB4595370.1"/>
    <property type="molecule type" value="Genomic_DNA"/>
</dbReference>
<dbReference type="SUPFAM" id="SSF53474">
    <property type="entry name" value="alpha/beta-Hydrolases"/>
    <property type="match status" value="1"/>
</dbReference>
<dbReference type="RefSeq" id="WP_184442621.1">
    <property type="nucleotide sequence ID" value="NZ_JACHNS010000012.1"/>
</dbReference>
<evidence type="ECO:0000313" key="3">
    <source>
        <dbReference type="EMBL" id="MBB4595370.1"/>
    </source>
</evidence>
<evidence type="ECO:0000256" key="1">
    <source>
        <dbReference type="SAM" id="SignalP"/>
    </source>
</evidence>
<proteinExistence type="predicted"/>
<feature type="signal peptide" evidence="1">
    <location>
        <begin position="1"/>
        <end position="24"/>
    </location>
</feature>
<feature type="domain" description="AB hydrolase-1" evidence="2">
    <location>
        <begin position="32"/>
        <end position="261"/>
    </location>
</feature>
<keyword evidence="4" id="KW-1185">Reference proteome</keyword>
<dbReference type="Proteomes" id="UP000554726">
    <property type="component" value="Unassembled WGS sequence"/>
</dbReference>
<organism evidence="3 4">
    <name type="scientific">Xanthomonas cannabis</name>
    <dbReference type="NCBI Taxonomy" id="1885674"/>
    <lineage>
        <taxon>Bacteria</taxon>
        <taxon>Pseudomonadati</taxon>
        <taxon>Pseudomonadota</taxon>
        <taxon>Gammaproteobacteria</taxon>
        <taxon>Lysobacterales</taxon>
        <taxon>Lysobacteraceae</taxon>
        <taxon>Xanthomonas</taxon>
    </lineage>
</organism>
<accession>A0ABR6JRB1</accession>
<dbReference type="InterPro" id="IPR000073">
    <property type="entry name" value="AB_hydrolase_1"/>
</dbReference>